<evidence type="ECO:0000256" key="7">
    <source>
        <dbReference type="SAM" id="Coils"/>
    </source>
</evidence>
<evidence type="ECO:0000256" key="4">
    <source>
        <dbReference type="ARBA" id="ARBA00022989"/>
    </source>
</evidence>
<keyword evidence="5" id="KW-0496">Mitochondrion</keyword>
<evidence type="ECO:0000313" key="11">
    <source>
        <dbReference type="EMBL" id="CAE0403233.1"/>
    </source>
</evidence>
<keyword evidence="3" id="KW-0999">Mitochondrion inner membrane</keyword>
<dbReference type="EMBL" id="HBIM01001662">
    <property type="protein sequence ID" value="CAE0403233.1"/>
    <property type="molecule type" value="Transcribed_RNA"/>
</dbReference>
<dbReference type="PANTHER" id="PTHR14009">
    <property type="entry name" value="LEUCINE ZIPPER-EF-HAND CONTAINING TRANSMEMBRANE PROTEIN"/>
    <property type="match status" value="1"/>
</dbReference>
<dbReference type="GO" id="GO:0005743">
    <property type="term" value="C:mitochondrial inner membrane"/>
    <property type="evidence" value="ECO:0007669"/>
    <property type="project" value="InterPro"/>
</dbReference>
<evidence type="ECO:0000256" key="6">
    <source>
        <dbReference type="ARBA" id="ARBA00023136"/>
    </source>
</evidence>
<dbReference type="InterPro" id="IPR044202">
    <property type="entry name" value="LETM1/MDM38-like"/>
</dbReference>
<dbReference type="AlphaFoldDB" id="A0A7S3KWU1"/>
<accession>A0A7S3KWU1</accession>
<keyword evidence="2 9" id="KW-0812">Transmembrane</keyword>
<proteinExistence type="predicted"/>
<evidence type="ECO:0000256" key="1">
    <source>
        <dbReference type="ARBA" id="ARBA00004434"/>
    </source>
</evidence>
<organism evidence="11">
    <name type="scientific">Amphora coffeiformis</name>
    <dbReference type="NCBI Taxonomy" id="265554"/>
    <lineage>
        <taxon>Eukaryota</taxon>
        <taxon>Sar</taxon>
        <taxon>Stramenopiles</taxon>
        <taxon>Ochrophyta</taxon>
        <taxon>Bacillariophyta</taxon>
        <taxon>Bacillariophyceae</taxon>
        <taxon>Bacillariophycidae</taxon>
        <taxon>Thalassiophysales</taxon>
        <taxon>Catenulaceae</taxon>
        <taxon>Amphora</taxon>
    </lineage>
</organism>
<dbReference type="GO" id="GO:0030003">
    <property type="term" value="P:intracellular monoatomic cation homeostasis"/>
    <property type="evidence" value="ECO:0007669"/>
    <property type="project" value="TreeGrafter"/>
</dbReference>
<dbReference type="InterPro" id="IPR033122">
    <property type="entry name" value="LETM1-like_RBD"/>
</dbReference>
<sequence length="643" mass="72330">MKTNPLCAALLVAAASINIARAYLLPRSTRHVRVSSRFQRLAFQHPVARVSSSTLMFFSAKTNKEAPTGASESSCSAMDVNNKTNKQKLQNPTRLRRLKDLVWIRETLEDLTAAEFACSVEAHQGEEDETVQKRRKRAVDYEKLLSQLNRRIKDLGCNFNDQSVQAKKNDEDIEPFTCVLQSDVGMAITAYSEDQRQLLLERLVTTRQNLMEIVRGYKLDNAAEDLPFSIQLPDLRVDIPRETNAENSTSAGPKLYVRDDGTVDWDGALQDQAALRMFGSAVWARINGRDPDLLGDGKNSSPAAAGHSTPASVTARVIETPEIKHVRAQLNALTMELNEMQAEHTALLNSVISAGQAIANVNLASLAPAERSKIMESADSLEKMRERVSFQTLLYELERIYTYLAGELGNPQSTGYISLQDRLNVAEFGLLESQVESFSKQLHAGDSVDADVLAVVMEQLNDFKRRLGIDYFVTGVTFDREAIFRWLAELVDQTKKGLAFYVKGVRLLWNDVAFCLNLVSRAAQGYTLKPREVRTIRRTFKDILTFIPFVIILIIPLTPVGHVLVFGAIQRFFPEFFPTCFTEQRQNLLQLYENAEYTEFTINETWREKLSRLVVAFFYMVANASKALYARTLALLKNEGSSQ</sequence>
<reference evidence="11" key="1">
    <citation type="submission" date="2021-01" db="EMBL/GenBank/DDBJ databases">
        <authorList>
            <person name="Corre E."/>
            <person name="Pelletier E."/>
            <person name="Niang G."/>
            <person name="Scheremetjew M."/>
            <person name="Finn R."/>
            <person name="Kale V."/>
            <person name="Holt S."/>
            <person name="Cochrane G."/>
            <person name="Meng A."/>
            <person name="Brown T."/>
            <person name="Cohen L."/>
        </authorList>
    </citation>
    <scope>NUCLEOTIDE SEQUENCE</scope>
    <source>
        <strain evidence="11">CCMP127</strain>
    </source>
</reference>
<evidence type="ECO:0000256" key="3">
    <source>
        <dbReference type="ARBA" id="ARBA00022792"/>
    </source>
</evidence>
<dbReference type="Pfam" id="PF07766">
    <property type="entry name" value="LETM1_RBD"/>
    <property type="match status" value="1"/>
</dbReference>
<gene>
    <name evidence="11" type="ORF">ACOF00016_LOCUS1455</name>
</gene>
<feature type="region of interest" description="Disordered" evidence="8">
    <location>
        <begin position="293"/>
        <end position="312"/>
    </location>
</feature>
<feature type="domain" description="Letm1 RBD" evidence="10">
    <location>
        <begin position="528"/>
        <end position="591"/>
    </location>
</feature>
<name>A0A7S3KWU1_9STRA</name>
<feature type="transmembrane region" description="Helical" evidence="9">
    <location>
        <begin position="543"/>
        <end position="569"/>
    </location>
</feature>
<dbReference type="PANTHER" id="PTHR14009:SF1">
    <property type="entry name" value="MITOCHONDRIAL PROTON_CALCIUM EXCHANGER PROTEIN"/>
    <property type="match status" value="1"/>
</dbReference>
<feature type="coiled-coil region" evidence="7">
    <location>
        <begin position="323"/>
        <end position="350"/>
    </location>
</feature>
<keyword evidence="7" id="KW-0175">Coiled coil</keyword>
<evidence type="ECO:0000256" key="5">
    <source>
        <dbReference type="ARBA" id="ARBA00023128"/>
    </source>
</evidence>
<evidence type="ECO:0000256" key="9">
    <source>
        <dbReference type="SAM" id="Phobius"/>
    </source>
</evidence>
<comment type="subcellular location">
    <subcellularLocation>
        <location evidence="1">Mitochondrion inner membrane</location>
        <topology evidence="1">Single-pass membrane protein</topology>
    </subcellularLocation>
</comment>
<feature type="coiled-coil region" evidence="7">
    <location>
        <begin position="131"/>
        <end position="158"/>
    </location>
</feature>
<keyword evidence="6 9" id="KW-0472">Membrane</keyword>
<protein>
    <recommendedName>
        <fullName evidence="10">Letm1 RBD domain-containing protein</fullName>
    </recommendedName>
</protein>
<evidence type="ECO:0000256" key="8">
    <source>
        <dbReference type="SAM" id="MobiDB-lite"/>
    </source>
</evidence>
<evidence type="ECO:0000259" key="10">
    <source>
        <dbReference type="Pfam" id="PF07766"/>
    </source>
</evidence>
<keyword evidence="4 9" id="KW-1133">Transmembrane helix</keyword>
<evidence type="ECO:0000256" key="2">
    <source>
        <dbReference type="ARBA" id="ARBA00022692"/>
    </source>
</evidence>